<evidence type="ECO:0000313" key="2">
    <source>
        <dbReference type="EMBL" id="KAG0729833.1"/>
    </source>
</evidence>
<reference evidence="2" key="1">
    <citation type="submission" date="2020-07" db="EMBL/GenBank/DDBJ databases">
        <title>The High-quality genome of the commercially important snow crab, Chionoecetes opilio.</title>
        <authorList>
            <person name="Jeong J.-H."/>
            <person name="Ryu S."/>
        </authorList>
    </citation>
    <scope>NUCLEOTIDE SEQUENCE</scope>
    <source>
        <strain evidence="2">MADBK_172401_WGS</strain>
        <tissue evidence="2">Digestive gland</tissue>
    </source>
</reference>
<evidence type="ECO:0000313" key="3">
    <source>
        <dbReference type="Proteomes" id="UP000770661"/>
    </source>
</evidence>
<evidence type="ECO:0000256" key="1">
    <source>
        <dbReference type="SAM" id="MobiDB-lite"/>
    </source>
</evidence>
<feature type="compositionally biased region" description="Low complexity" evidence="1">
    <location>
        <begin position="1"/>
        <end position="10"/>
    </location>
</feature>
<name>A0A8J4YKB7_CHIOP</name>
<keyword evidence="3" id="KW-1185">Reference proteome</keyword>
<accession>A0A8J4YKB7</accession>
<protein>
    <submittedName>
        <fullName evidence="2">Uncharacterized protein</fullName>
    </submittedName>
</protein>
<proteinExistence type="predicted"/>
<dbReference type="Proteomes" id="UP000770661">
    <property type="component" value="Unassembled WGS sequence"/>
</dbReference>
<feature type="region of interest" description="Disordered" evidence="1">
    <location>
        <begin position="1"/>
        <end position="35"/>
    </location>
</feature>
<organism evidence="2 3">
    <name type="scientific">Chionoecetes opilio</name>
    <name type="common">Atlantic snow crab</name>
    <name type="synonym">Cancer opilio</name>
    <dbReference type="NCBI Taxonomy" id="41210"/>
    <lineage>
        <taxon>Eukaryota</taxon>
        <taxon>Metazoa</taxon>
        <taxon>Ecdysozoa</taxon>
        <taxon>Arthropoda</taxon>
        <taxon>Crustacea</taxon>
        <taxon>Multicrustacea</taxon>
        <taxon>Malacostraca</taxon>
        <taxon>Eumalacostraca</taxon>
        <taxon>Eucarida</taxon>
        <taxon>Decapoda</taxon>
        <taxon>Pleocyemata</taxon>
        <taxon>Brachyura</taxon>
        <taxon>Eubrachyura</taxon>
        <taxon>Majoidea</taxon>
        <taxon>Majidae</taxon>
        <taxon>Chionoecetes</taxon>
    </lineage>
</organism>
<feature type="compositionally biased region" description="Basic and acidic residues" evidence="1">
    <location>
        <begin position="199"/>
        <end position="211"/>
    </location>
</feature>
<sequence>MAAATAAVHAQPQSVASSEPEPNPLRGKQLPKNGQCYGASSIRPCGGKGKRAASFVTAEVRWLWEKAGFPHAEEDPGCGRCVEERRIFLTGLMTFFDTGSPENPPLPFYHGGRGSAVPGASAPGWTPFHHEGVTKPFGRQKRGVWRRRQKRVARTPIMSRLSPRVGPHKDPDRTAVLFSTVPTAPTPLPLADPAAPPRSAREKMAKGNKAE</sequence>
<feature type="compositionally biased region" description="Pro residues" evidence="1">
    <location>
        <begin position="184"/>
        <end position="196"/>
    </location>
</feature>
<dbReference type="AlphaFoldDB" id="A0A8J4YKB7"/>
<feature type="region of interest" description="Disordered" evidence="1">
    <location>
        <begin position="180"/>
        <end position="211"/>
    </location>
</feature>
<comment type="caution">
    <text evidence="2">The sequence shown here is derived from an EMBL/GenBank/DDBJ whole genome shotgun (WGS) entry which is preliminary data.</text>
</comment>
<gene>
    <name evidence="2" type="ORF">GWK47_029513</name>
</gene>
<dbReference type="EMBL" id="JACEEZ010000767">
    <property type="protein sequence ID" value="KAG0729833.1"/>
    <property type="molecule type" value="Genomic_DNA"/>
</dbReference>